<evidence type="ECO:0000256" key="1">
    <source>
        <dbReference type="ARBA" id="ARBA00004196"/>
    </source>
</evidence>
<dbReference type="InterPro" id="IPR028082">
    <property type="entry name" value="Peripla_BP_I"/>
</dbReference>
<keyword evidence="6" id="KW-1185">Reference proteome</keyword>
<dbReference type="Gene3D" id="3.40.50.2300">
    <property type="match status" value="2"/>
</dbReference>
<dbReference type="EMBL" id="LNAM01000188">
    <property type="protein sequence ID" value="KSV58012.1"/>
    <property type="molecule type" value="Genomic_DNA"/>
</dbReference>
<dbReference type="GO" id="GO:0030246">
    <property type="term" value="F:carbohydrate binding"/>
    <property type="evidence" value="ECO:0007669"/>
    <property type="project" value="UniProtKB-ARBA"/>
</dbReference>
<dbReference type="AlphaFoldDB" id="A0A0V8QBZ9"/>
<name>A0A0V8QBZ9_9FIRM</name>
<proteinExistence type="inferred from homology"/>
<comment type="caution">
    <text evidence="5">The sequence shown here is derived from an EMBL/GenBank/DDBJ whole genome shotgun (WGS) entry which is preliminary data.</text>
</comment>
<dbReference type="SUPFAM" id="SSF53822">
    <property type="entry name" value="Periplasmic binding protein-like I"/>
    <property type="match status" value="1"/>
</dbReference>
<dbReference type="Pfam" id="PF13407">
    <property type="entry name" value="Peripla_BP_4"/>
    <property type="match status" value="1"/>
</dbReference>
<evidence type="ECO:0000256" key="3">
    <source>
        <dbReference type="ARBA" id="ARBA00022729"/>
    </source>
</evidence>
<comment type="similarity">
    <text evidence="2">Belongs to the bacterial solute-binding protein 2 family.</text>
</comment>
<reference evidence="5 6" key="1">
    <citation type="submission" date="2015-11" db="EMBL/GenBank/DDBJ databases">
        <title>Butyribacter intestini gen. nov., sp. nov., a butyric acid-producing bacterium of the family Lachnospiraceae isolated from the human faeces.</title>
        <authorList>
            <person name="Zou Y."/>
            <person name="Xue W."/>
            <person name="Luo G."/>
            <person name="Lv M."/>
        </authorList>
    </citation>
    <scope>NUCLEOTIDE SEQUENCE [LARGE SCALE GENOMIC DNA]</scope>
    <source>
        <strain evidence="5 6">ACET-33324</strain>
    </source>
</reference>
<comment type="subcellular location">
    <subcellularLocation>
        <location evidence="1">Cell envelope</location>
    </subcellularLocation>
</comment>
<protein>
    <recommendedName>
        <fullName evidence="4">Periplasmic binding protein domain-containing protein</fullName>
    </recommendedName>
</protein>
<evidence type="ECO:0000313" key="5">
    <source>
        <dbReference type="EMBL" id="KSV58012.1"/>
    </source>
</evidence>
<dbReference type="Proteomes" id="UP000054874">
    <property type="component" value="Unassembled WGS sequence"/>
</dbReference>
<dbReference type="PANTHER" id="PTHR46847">
    <property type="entry name" value="D-ALLOSE-BINDING PERIPLASMIC PROTEIN-RELATED"/>
    <property type="match status" value="1"/>
</dbReference>
<sequence>MKKVWVIGSVTAMILLMIAIGTFEQGFYKENGAEQEFIVKKTEEELKVQEEKDKQKKPLGDRPEEGWLFGLSNLGKDSDYYNKLELTLNEYIHGGGDRLISMDSEDDIKLQIQQLQEMERMGVDAVFLNPVDSGELLPVLEELKRNNIPVIMMEQGMKDTEQVVAFVDSDNFNSGFILADYMVNKCMPGKDVYNKAGVAIFTEYAKNFGKEKRYGFRAAIGGSYFRVEKEIITSHDEELIRKEFQNLLEEVEDLQYIFSTCDEITLVLLKLCEEEGCENLKIFSVGGSPELKKIMVDGNKNLEAFAAESPMSLAMDAYSVMMQYLDGQAVKKQYLTETFLVNKDNIKEYRIDTWQ</sequence>
<dbReference type="GO" id="GO:0030313">
    <property type="term" value="C:cell envelope"/>
    <property type="evidence" value="ECO:0007669"/>
    <property type="project" value="UniProtKB-SubCell"/>
</dbReference>
<feature type="domain" description="Periplasmic binding protein" evidence="4">
    <location>
        <begin position="69"/>
        <end position="328"/>
    </location>
</feature>
<evidence type="ECO:0000259" key="4">
    <source>
        <dbReference type="Pfam" id="PF13407"/>
    </source>
</evidence>
<gene>
    <name evidence="5" type="ORF">ASU35_14325</name>
</gene>
<organism evidence="5 6">
    <name type="scientific">Acetivibrio ethanolgignens</name>
    <dbReference type="NCBI Taxonomy" id="290052"/>
    <lineage>
        <taxon>Bacteria</taxon>
        <taxon>Bacillati</taxon>
        <taxon>Bacillota</taxon>
        <taxon>Clostridia</taxon>
        <taxon>Eubacteriales</taxon>
        <taxon>Oscillospiraceae</taxon>
        <taxon>Acetivibrio</taxon>
    </lineage>
</organism>
<dbReference type="RefSeq" id="WP_058353744.1">
    <property type="nucleotide sequence ID" value="NZ_CABMMD010000188.1"/>
</dbReference>
<accession>A0A0V8QBZ9</accession>
<dbReference type="OrthoDB" id="9814427at2"/>
<evidence type="ECO:0000256" key="2">
    <source>
        <dbReference type="ARBA" id="ARBA00007639"/>
    </source>
</evidence>
<keyword evidence="3" id="KW-0732">Signal</keyword>
<evidence type="ECO:0000313" key="6">
    <source>
        <dbReference type="Proteomes" id="UP000054874"/>
    </source>
</evidence>
<dbReference type="PANTHER" id="PTHR46847:SF1">
    <property type="entry name" value="D-ALLOSE-BINDING PERIPLASMIC PROTEIN-RELATED"/>
    <property type="match status" value="1"/>
</dbReference>
<dbReference type="STRING" id="290052.ASU35_14325"/>
<dbReference type="InterPro" id="IPR025997">
    <property type="entry name" value="SBP_2_dom"/>
</dbReference>